<organism evidence="1 2">
    <name type="scientific">Litomosoides sigmodontis</name>
    <name type="common">Filarial nematode worm</name>
    <dbReference type="NCBI Taxonomy" id="42156"/>
    <lineage>
        <taxon>Eukaryota</taxon>
        <taxon>Metazoa</taxon>
        <taxon>Ecdysozoa</taxon>
        <taxon>Nematoda</taxon>
        <taxon>Chromadorea</taxon>
        <taxon>Rhabditida</taxon>
        <taxon>Spirurina</taxon>
        <taxon>Spiruromorpha</taxon>
        <taxon>Filarioidea</taxon>
        <taxon>Onchocercidae</taxon>
        <taxon>Litomosoides</taxon>
    </lineage>
</organism>
<evidence type="ECO:0000313" key="1">
    <source>
        <dbReference type="EMBL" id="VDK77539.1"/>
    </source>
</evidence>
<name>A0A3P6T391_LITSI</name>
<proteinExistence type="predicted"/>
<dbReference type="Proteomes" id="UP000277928">
    <property type="component" value="Unassembled WGS sequence"/>
</dbReference>
<keyword evidence="2" id="KW-1185">Reference proteome</keyword>
<protein>
    <submittedName>
        <fullName evidence="1">Uncharacterized protein</fullName>
    </submittedName>
</protein>
<dbReference type="EMBL" id="UYRX01000209">
    <property type="protein sequence ID" value="VDK77539.1"/>
    <property type="molecule type" value="Genomic_DNA"/>
</dbReference>
<evidence type="ECO:0000313" key="2">
    <source>
        <dbReference type="Proteomes" id="UP000277928"/>
    </source>
</evidence>
<dbReference type="OMA" id="IESHCKL"/>
<gene>
    <name evidence="1" type="ORF">NLS_LOCUS3701</name>
</gene>
<feature type="non-terminal residue" evidence="1">
    <location>
        <position position="1"/>
    </location>
</feature>
<reference evidence="1 2" key="1">
    <citation type="submission" date="2018-08" db="EMBL/GenBank/DDBJ databases">
        <authorList>
            <person name="Laetsch R D."/>
            <person name="Stevens L."/>
            <person name="Kumar S."/>
            <person name="Blaxter L. M."/>
        </authorList>
    </citation>
    <scope>NUCLEOTIDE SEQUENCE [LARGE SCALE GENOMIC DNA]</scope>
</reference>
<dbReference type="OrthoDB" id="6537982at2759"/>
<dbReference type="AlphaFoldDB" id="A0A3P6T391"/>
<sequence length="576" mass="64220">NAPSMVSCCVPYANDIGEECLHSQSEPSVLSVGHWEKSSDVLLSSSVRDRKLPIFSNTGISTKTLSRADSWPKPLSDEITRGREISMRNRKWCIVNDKETKGRFLKQERKSNTGSKHHECGSFRRQSGGTRPFCEFFKLALTVVSVIQLHYSPTILAQLRLPKRSRSLGMESRYLNSSREKNWNRAKRIIGGVRKSINDLNACKFSASLDKLALPAVLHHEATAAVSSTDDTNQVERVPDGLQEPEFTTQGLSSSLSAQSMNGLPGLIKLPPKKFSLMHARNILTKSLQKSISGSFSKYDGERSANHFNLEDAKCTGSVIDSIETAVKKSRARLLEAERRNSGFTDRGSPTNLSSHSVWTTLSENVSSTWSTFDASHVTKSCLSNNSRKSQVETVIPTIDECYNAVNLARISDRQSIEKNEGLSPALRRTDLLQKVKGPPKDGSEGLRNSLTIARDKNAENSQAIPLCTTAVSLSGSYCNLETKSSRNLPQKSTEVSRIVYVQIDPVATLGAIQTQQTMMRDRARVGNLVKNKRFSSQNNMENKDRNEEGWNKSGFFARRLWRKFPMSKSYSDLRF</sequence>
<dbReference type="STRING" id="42156.A0A3P6T391"/>
<accession>A0A3P6T391</accession>